<dbReference type="InterPro" id="IPR001107">
    <property type="entry name" value="Band_7"/>
</dbReference>
<dbReference type="VEuPathDB" id="TriTrypDB:PCON_0077320"/>
<comment type="similarity">
    <text evidence="2">Belongs to the band 7/mec-2 family.</text>
</comment>
<evidence type="ECO:0000256" key="2">
    <source>
        <dbReference type="ARBA" id="ARBA00008164"/>
    </source>
</evidence>
<dbReference type="SMART" id="SM00244">
    <property type="entry name" value="PHB"/>
    <property type="match status" value="1"/>
</dbReference>
<name>U3LNU2_9TRYP</name>
<reference evidence="5" key="1">
    <citation type="journal article" date="2013" name="Curr. Biol.">
        <title>Paratrypanosoma is a novel early-branching trypanosomatid.</title>
        <authorList>
            <person name="Flegontov P."/>
            <person name="Votypka J."/>
            <person name="Skalicky T."/>
            <person name="Logacheva M.D."/>
            <person name="Penin A.A."/>
            <person name="Tanifuji G."/>
            <person name="Onodera N.T."/>
            <person name="Kondrashov A.S."/>
            <person name="Volf P."/>
            <person name="Archibald J.M."/>
            <person name="Lukes J."/>
        </authorList>
    </citation>
    <scope>NUCLEOTIDE SEQUENCE</scope>
    <source>
        <strain evidence="5">CUL13</strain>
    </source>
</reference>
<dbReference type="InterPro" id="IPR036013">
    <property type="entry name" value="Band_7/SPFH_dom_sf"/>
</dbReference>
<dbReference type="PANTHER" id="PTHR43327:SF10">
    <property type="entry name" value="STOMATIN-LIKE PROTEIN 2, MITOCHONDRIAL"/>
    <property type="match status" value="1"/>
</dbReference>
<dbReference type="FunFam" id="3.30.479.30:FF:000004">
    <property type="entry name" value="Putative membrane protease family, stomatin"/>
    <property type="match status" value="1"/>
</dbReference>
<comment type="subcellular location">
    <subcellularLocation>
        <location evidence="1">Mitochondrion</location>
    </subcellularLocation>
</comment>
<organism evidence="5">
    <name type="scientific">Paratrypanosoma confusum</name>
    <dbReference type="NCBI Taxonomy" id="1470209"/>
    <lineage>
        <taxon>Eukaryota</taxon>
        <taxon>Discoba</taxon>
        <taxon>Euglenozoa</taxon>
        <taxon>Kinetoplastea</taxon>
        <taxon>Metakinetoplastina</taxon>
        <taxon>Trypanosomatida</taxon>
        <taxon>Trypanosomatidae</taxon>
        <taxon>Paratrypanosoma</taxon>
    </lineage>
</organism>
<proteinExistence type="inferred from homology"/>
<dbReference type="CDD" id="cd08829">
    <property type="entry name" value="SPFH_paraslipin"/>
    <property type="match status" value="1"/>
</dbReference>
<keyword evidence="3" id="KW-0496">Mitochondrion</keyword>
<dbReference type="PANTHER" id="PTHR43327">
    <property type="entry name" value="STOMATIN-LIKE PROTEIN 2, MITOCHONDRIAL"/>
    <property type="match status" value="1"/>
</dbReference>
<evidence type="ECO:0000256" key="3">
    <source>
        <dbReference type="ARBA" id="ARBA00023128"/>
    </source>
</evidence>
<dbReference type="Pfam" id="PF16200">
    <property type="entry name" value="Band_7_C"/>
    <property type="match status" value="1"/>
</dbReference>
<dbReference type="Pfam" id="PF01145">
    <property type="entry name" value="Band_7"/>
    <property type="match status" value="1"/>
</dbReference>
<dbReference type="GO" id="GO:0005739">
    <property type="term" value="C:mitochondrion"/>
    <property type="evidence" value="ECO:0007669"/>
    <property type="project" value="UniProtKB-SubCell"/>
</dbReference>
<feature type="domain" description="Band 7" evidence="4">
    <location>
        <begin position="92"/>
        <end position="250"/>
    </location>
</feature>
<accession>U3LNU2</accession>
<dbReference type="InterPro" id="IPR001972">
    <property type="entry name" value="Stomatin_HflK_fam"/>
</dbReference>
<sequence length="401" mass="43475">MLRRTRLRHQFAVGGGGGSGGSTYGNYYTGGGGASYASPYAGGIGATGSSPPGGSPSGEVADGAAPHHRYMSRSARVSLDPASFVEVPPRNKVLNIVPQGRQYVVERLGRYHRTLDPGWWVVLPMVDRIRYTYNVKEQGIEIPNQSAITTDNVMVEINGVLFLRIIDAEKASYNVDNPIFNLINLAQTTMRSEIGRMNLDTLFRERQNLNKNIVDTLRREAFEWGIECKRYEIRDIVVSDIVRQSMDLQAEAERRKRKLILESEGDARAEINRAEGLKVAQELAADANKYAVLRHAEAEGEAVRIAAEAAGANIRIVAEALQSDPHAREAVSIRVAERYIEKFGELAKSSTSVVLSQPISDPAAFSTQALSIFNSVSRTVHGGAAPATPAAAGSPGSIAAQ</sequence>
<evidence type="ECO:0000313" key="5">
    <source>
        <dbReference type="EMBL" id="AGG11588.1"/>
    </source>
</evidence>
<evidence type="ECO:0000259" key="4">
    <source>
        <dbReference type="SMART" id="SM00244"/>
    </source>
</evidence>
<evidence type="ECO:0000256" key="1">
    <source>
        <dbReference type="ARBA" id="ARBA00004173"/>
    </source>
</evidence>
<dbReference type="SUPFAM" id="SSF117892">
    <property type="entry name" value="Band 7/SPFH domain"/>
    <property type="match status" value="1"/>
</dbReference>
<dbReference type="PRINTS" id="PR00721">
    <property type="entry name" value="STOMATIN"/>
</dbReference>
<dbReference type="GO" id="GO:0098552">
    <property type="term" value="C:side of membrane"/>
    <property type="evidence" value="ECO:0007669"/>
    <property type="project" value="UniProtKB-ARBA"/>
</dbReference>
<dbReference type="EMBL" id="KC534819">
    <property type="protein sequence ID" value="AGG11588.1"/>
    <property type="molecule type" value="Genomic_DNA"/>
</dbReference>
<dbReference type="GO" id="GO:0005886">
    <property type="term" value="C:plasma membrane"/>
    <property type="evidence" value="ECO:0007669"/>
    <property type="project" value="UniProtKB-ARBA"/>
</dbReference>
<dbReference type="InterPro" id="IPR032435">
    <property type="entry name" value="STML2-like_C"/>
</dbReference>
<dbReference type="InterPro" id="IPR050710">
    <property type="entry name" value="Band7/mec-2_domain"/>
</dbReference>
<dbReference type="GO" id="GO:0007005">
    <property type="term" value="P:mitochondrion organization"/>
    <property type="evidence" value="ECO:0007669"/>
    <property type="project" value="TreeGrafter"/>
</dbReference>
<protein>
    <recommendedName>
        <fullName evidence="4">Band 7 domain-containing protein</fullName>
    </recommendedName>
</protein>
<dbReference type="Gene3D" id="3.30.479.30">
    <property type="entry name" value="Band 7 domain"/>
    <property type="match status" value="1"/>
</dbReference>
<dbReference type="AlphaFoldDB" id="U3LNU2"/>
<feature type="non-terminal residue" evidence="5">
    <location>
        <position position="401"/>
    </location>
</feature>